<protein>
    <recommendedName>
        <fullName evidence="4">Dynein regulatory complex subunit 4</fullName>
    </recommendedName>
</protein>
<dbReference type="GO" id="GO:0005874">
    <property type="term" value="C:microtubule"/>
    <property type="evidence" value="ECO:0007669"/>
    <property type="project" value="TreeGrafter"/>
</dbReference>
<dbReference type="GO" id="GO:0048870">
    <property type="term" value="P:cell motility"/>
    <property type="evidence" value="ECO:0007669"/>
    <property type="project" value="InterPro"/>
</dbReference>
<reference evidence="2 3" key="1">
    <citation type="journal article" date="2019" name="Gigascience">
        <title>Whole-genome sequence of the oriental lung fluke Paragonimus westermani.</title>
        <authorList>
            <person name="Oey H."/>
            <person name="Zakrzewski M."/>
            <person name="Narain K."/>
            <person name="Devi K.R."/>
            <person name="Agatsuma T."/>
            <person name="Nawaratna S."/>
            <person name="Gobert G.N."/>
            <person name="Jones M.K."/>
            <person name="Ragan M.A."/>
            <person name="McManus D.P."/>
            <person name="Krause L."/>
        </authorList>
    </citation>
    <scope>NUCLEOTIDE SEQUENCE [LARGE SCALE GENOMIC DNA]</scope>
    <source>
        <strain evidence="2 3">IND2009</strain>
    </source>
</reference>
<keyword evidence="3" id="KW-1185">Reference proteome</keyword>
<dbReference type="GO" id="GO:0005794">
    <property type="term" value="C:Golgi apparatus"/>
    <property type="evidence" value="ECO:0007669"/>
    <property type="project" value="TreeGrafter"/>
</dbReference>
<dbReference type="PANTHER" id="PTHR31543">
    <property type="entry name" value="DYNEIN REGULATORY COMPLEX SUBUNIT 4"/>
    <property type="match status" value="1"/>
</dbReference>
<dbReference type="GO" id="GO:0008017">
    <property type="term" value="F:microtubule binding"/>
    <property type="evidence" value="ECO:0007669"/>
    <property type="project" value="InterPro"/>
</dbReference>
<keyword evidence="1" id="KW-0175">Coiled coil</keyword>
<gene>
    <name evidence="2" type="ORF">DEA37_0004183</name>
</gene>
<organism evidence="2 3">
    <name type="scientific">Paragonimus westermani</name>
    <dbReference type="NCBI Taxonomy" id="34504"/>
    <lineage>
        <taxon>Eukaryota</taxon>
        <taxon>Metazoa</taxon>
        <taxon>Spiralia</taxon>
        <taxon>Lophotrochozoa</taxon>
        <taxon>Platyhelminthes</taxon>
        <taxon>Trematoda</taxon>
        <taxon>Digenea</taxon>
        <taxon>Plagiorchiida</taxon>
        <taxon>Troglotremata</taxon>
        <taxon>Troglotrematidae</taxon>
        <taxon>Paragonimus</taxon>
    </lineage>
</organism>
<evidence type="ECO:0000313" key="2">
    <source>
        <dbReference type="EMBL" id="KAA3672375.1"/>
    </source>
</evidence>
<evidence type="ECO:0000256" key="1">
    <source>
        <dbReference type="SAM" id="Coils"/>
    </source>
</evidence>
<evidence type="ECO:0008006" key="4">
    <source>
        <dbReference type="Google" id="ProtNLM"/>
    </source>
</evidence>
<dbReference type="InterPro" id="IPR039308">
    <property type="entry name" value="GAS8"/>
</dbReference>
<comment type="caution">
    <text evidence="2">The sequence shown here is derived from an EMBL/GenBank/DDBJ whole genome shotgun (WGS) entry which is preliminary data.</text>
</comment>
<proteinExistence type="predicted"/>
<dbReference type="Proteomes" id="UP000324629">
    <property type="component" value="Unassembled WGS sequence"/>
</dbReference>
<feature type="coiled-coil region" evidence="1">
    <location>
        <begin position="3"/>
        <end position="72"/>
    </location>
</feature>
<dbReference type="EMBL" id="QNGE01004978">
    <property type="protein sequence ID" value="KAA3672375.1"/>
    <property type="molecule type" value="Genomic_DNA"/>
</dbReference>
<accession>A0A5J4N9W7</accession>
<dbReference type="GO" id="GO:0031267">
    <property type="term" value="F:small GTPase binding"/>
    <property type="evidence" value="ECO:0007669"/>
    <property type="project" value="InterPro"/>
</dbReference>
<name>A0A5J4N9W7_9TREM</name>
<dbReference type="AlphaFoldDB" id="A0A5J4N9W7"/>
<dbReference type="PANTHER" id="PTHR31543:SF0">
    <property type="entry name" value="DYNEIN REGULATORY COMPLEX SUBUNIT 4"/>
    <property type="match status" value="1"/>
</dbReference>
<sequence length="76" mass="9607">MSHEQLEEHIIRLREELEREREERNYFQLEKDKIANFWEITKHQLDERSSELRNREREAEEAEERHQLELKVCHCF</sequence>
<evidence type="ECO:0000313" key="3">
    <source>
        <dbReference type="Proteomes" id="UP000324629"/>
    </source>
</evidence>